<dbReference type="EMBL" id="FNPH01000003">
    <property type="protein sequence ID" value="SDY69880.1"/>
    <property type="molecule type" value="Genomic_DNA"/>
</dbReference>
<comment type="subcellular location">
    <subcellularLocation>
        <location evidence="1">Secreted</location>
    </subcellularLocation>
</comment>
<dbReference type="OrthoDB" id="291011at2"/>
<dbReference type="NCBIfam" id="TIGR01643">
    <property type="entry name" value="YD_repeat_2x"/>
    <property type="match status" value="2"/>
</dbReference>
<dbReference type="InterPro" id="IPR056823">
    <property type="entry name" value="TEN-like_YD-shell"/>
</dbReference>
<dbReference type="Pfam" id="PF20041">
    <property type="entry name" value="DUF6443"/>
    <property type="match status" value="1"/>
</dbReference>
<feature type="chain" id="PRO_5017401088" evidence="5">
    <location>
        <begin position="26"/>
        <end position="2097"/>
    </location>
</feature>
<accession>A0A1H3LZN8</accession>
<evidence type="ECO:0000256" key="5">
    <source>
        <dbReference type="SAM" id="SignalP"/>
    </source>
</evidence>
<dbReference type="GO" id="GO:0005576">
    <property type="term" value="C:extracellular region"/>
    <property type="evidence" value="ECO:0007669"/>
    <property type="project" value="UniProtKB-SubCell"/>
</dbReference>
<name>A0A1H3LZN8_9ACTN</name>
<dbReference type="GO" id="GO:0005737">
    <property type="term" value="C:cytoplasm"/>
    <property type="evidence" value="ECO:0007669"/>
    <property type="project" value="InterPro"/>
</dbReference>
<gene>
    <name evidence="8" type="ORF">SAMN05444365_103168</name>
</gene>
<sequence length="2097" mass="226815">MRYWLAAGTAAAVFAGLLHGTPASAAQRYEAPRPQTDYVTPGTVVRPVKQPKPPAPAKAQFPAPAWPAARSVDVSLPTVEARLRTTAAPVAAPGTPVSVAASDSRLAGARLGVRVYDRTRSTAAGLKGVLVGIERKQVATAKQVEAPAQVTVDYSAFAGAFGADWAVRLRLVRVPECALTTPTAAACRPTPVPTGNDTQNHTLTTTVPLAASGATLLAAEAGTGGGSGDYGNTSLQASATWTAGSSTGEFNWNYPLRTPPSLGGPAPSLSLSYSSANVDGRTVASNNQPSWVGEGFEFWPGFIERRYKSCGDDMGNGANNTTKTGDLCWGRDNATLSMAGHAGELIQDGSNANRWHLRNDDGTYVRHVTGADNGDDNGEWWVVTTSDGTQYWFGGRAGSNAVWNVGVAGNHSGETCRKDKFADSFCKQAWRWNLDHVVDQHGNTMSYQYERETNKYAKAGSTDTLAEYDRGGYLTRISYGTRTGSTAKPPMVVDFEPGDRCLSNCGTVNADTWPDVPKDLECTGTPCLTGGPTFWSKKRLKSVTTKLYSGSGDTYNPVTTWTFTHSFPSPGDSTRAGLRLDKISQTGHTRVSTTVPDTTLTYTQMNNRVDPHFVPDHSPPMNWFRIVQILSESGGRTEVTYSPEDCVAGSRMPNPDALQNNTLRCYPVKWAPEGYQKPVWDYFHKYVVTDVHEVDTVTTGNPTTAYHYDYLGDPAWHYTDDDGLIKSDFKTWSVWRGYGAVKTTTGVGAGATAVETRYFRGMHGDKLPSGTRQVSLAAIDMNRDGDTSDAVDVPATPDEDAFAGMTREVVTLNGPSGVELSAQAFVPWQSAATATRNVNGSVVTARFTGVKETRTRLARDQGRAVRTTSSVTTFDAFGAPSEQEDRGDDAVTGDEKCTLIDYARNTDAADGDEWIFAPEKRKRAFATTCARAKQPGLTADQVIADVKTYYDDGGFDTPPTVGRVTMTEVMEKWENGAPVHMTASRVHYDANGRVDWSTDSRGNRTDTARLTNAGGQLVQEKQTNHLGWVTTSNIEPAFGAPLSDVDANGRVTSYEYDGLGRTTALWKPGRDKGVQSPHEKYEYKVYNDRPTVIVTSKLLPNGASYLTTYAYHDGLLRPRQTQAPRADALAGVLVTDTFYDSAGRVDKVYMPYVMPQTPGQGLLTPNEQGDVSRRVETTFDGGGRELTKRTYVRDPVSGVVSLFATESRSYGGDRVDVTPPTGGSATSSFTDAGGNVTALWTYHRPTPTPTVPGSYDAVAYEYTSKDQMKKVTDAGGNVWSMEYDVRGQKTKQVDPDVGAVTMTYNRYGDLESTKDARGTVLVYTYDSIGRKRELYQTSVAPANKRAEWMYDGLTNSRGQLTKTVRYEGGAAYSRSIVGFTADYQPSGVTYSIPATETGLQGDYTYWYTYASNGSPETTTLPDVDGSGGLTSEKLTTEYTALGQPVRLKTSLNGGTTYVSGTSYTGYGEMATTTLKYGAGNTVSIARTYAEGTRRLSRLLTSKQTSPTAVSDISYTHDQAGNIVRISEATSGDHQCFAYDYLRRLTEAWTPGDGNCGAARSVAALGGPAKYWTSWEFGTDGNRAKQTEQVTPTGVKTTKYDYAGGGHQLDTATVSDGTGTRTLDWSFQAGGFTASRPLGSGAARQSMTWDPEGHVATQQDASGTTSYVYDADGNRLLRRDPTGRTLYLPGQELRYTTSGGTKSCTRYYSHGDQLVATRTTAGVTWLSSDHQNTVAVSINASTQAVAIRRQDPYGNARTGSGTWPASMDKGFVGGTQDNTGLTHLGAREYDPVIGRFISPDPVIDFLNPLHLDSYAYGFHNPIRYADPGGKDPGVDYIWVGAETYTGVDGNYRYYLRVDYYVACRNRGAECVGYYRGAMVWAPIEAFFAGLLPFKLFASYSTWRKLINFIGPQVERKVQLTAKPPPAPYCLTRPIDPEPAKDPTKCDFVDMGCLFSGDWHKWWKGNKDWVQGAIMVGGLVTCAFTAGVGCAVAGYVGLGTALGGRALDFETQRREGTKSWTSGNDLMQLGLAVGIDVGGFFVPPLRNAKTGAFTWTGAGSQAAWTMYSAPGSWAPWHGGRPVSDPLQWNFLDAVPRPNS</sequence>
<dbReference type="Pfam" id="PF03534">
    <property type="entry name" value="SpvB"/>
    <property type="match status" value="1"/>
</dbReference>
<dbReference type="Pfam" id="PF25023">
    <property type="entry name" value="TEN_YD-shell"/>
    <property type="match status" value="1"/>
</dbReference>
<evidence type="ECO:0000259" key="6">
    <source>
        <dbReference type="Pfam" id="PF20041"/>
    </source>
</evidence>
<evidence type="ECO:0000256" key="4">
    <source>
        <dbReference type="ARBA" id="ARBA00023026"/>
    </source>
</evidence>
<organism evidence="8 9">
    <name type="scientific">Micromonospora pattaloongensis</name>
    <dbReference type="NCBI Taxonomy" id="405436"/>
    <lineage>
        <taxon>Bacteria</taxon>
        <taxon>Bacillati</taxon>
        <taxon>Actinomycetota</taxon>
        <taxon>Actinomycetes</taxon>
        <taxon>Micromonosporales</taxon>
        <taxon>Micromonosporaceae</taxon>
        <taxon>Micromonospora</taxon>
    </lineage>
</organism>
<protein>
    <submittedName>
        <fullName evidence="8">RHS repeat-associated core domain-containing protein</fullName>
    </submittedName>
</protein>
<keyword evidence="5" id="KW-0732">Signal</keyword>
<keyword evidence="9" id="KW-1185">Reference proteome</keyword>
<keyword evidence="4" id="KW-0843">Virulence</keyword>
<keyword evidence="3" id="KW-0677">Repeat</keyword>
<dbReference type="InterPro" id="IPR050708">
    <property type="entry name" value="T6SS_VgrG/RHS"/>
</dbReference>
<keyword evidence="2" id="KW-0964">Secreted</keyword>
<dbReference type="Proteomes" id="UP000242415">
    <property type="component" value="Unassembled WGS sequence"/>
</dbReference>
<dbReference type="Gene3D" id="2.180.10.10">
    <property type="entry name" value="RHS repeat-associated core"/>
    <property type="match status" value="2"/>
</dbReference>
<dbReference type="InterPro" id="IPR045619">
    <property type="entry name" value="DUF6443"/>
</dbReference>
<dbReference type="RefSeq" id="WP_091554951.1">
    <property type="nucleotide sequence ID" value="NZ_FNPH01000003.1"/>
</dbReference>
<dbReference type="PANTHER" id="PTHR32305:SF17">
    <property type="entry name" value="TRNA NUCLEASE WAPA"/>
    <property type="match status" value="1"/>
</dbReference>
<dbReference type="InterPro" id="IPR006530">
    <property type="entry name" value="YD"/>
</dbReference>
<evidence type="ECO:0000313" key="8">
    <source>
        <dbReference type="EMBL" id="SDY69880.1"/>
    </source>
</evidence>
<dbReference type="NCBIfam" id="TIGR03696">
    <property type="entry name" value="Rhs_assc_core"/>
    <property type="match status" value="1"/>
</dbReference>
<dbReference type="PANTHER" id="PTHR32305">
    <property type="match status" value="1"/>
</dbReference>
<reference evidence="9" key="1">
    <citation type="submission" date="2016-10" db="EMBL/GenBank/DDBJ databases">
        <authorList>
            <person name="Varghese N."/>
            <person name="Submissions S."/>
        </authorList>
    </citation>
    <scope>NUCLEOTIDE SEQUENCE [LARGE SCALE GENOMIC DNA]</scope>
    <source>
        <strain evidence="9">DSM 45245</strain>
    </source>
</reference>
<evidence type="ECO:0000256" key="2">
    <source>
        <dbReference type="ARBA" id="ARBA00022525"/>
    </source>
</evidence>
<feature type="domain" description="DUF6443" evidence="6">
    <location>
        <begin position="1098"/>
        <end position="1160"/>
    </location>
</feature>
<dbReference type="STRING" id="405436.SAMN05444365_103168"/>
<evidence type="ECO:0000256" key="1">
    <source>
        <dbReference type="ARBA" id="ARBA00004613"/>
    </source>
</evidence>
<evidence type="ECO:0000256" key="3">
    <source>
        <dbReference type="ARBA" id="ARBA00022737"/>
    </source>
</evidence>
<evidence type="ECO:0000259" key="7">
    <source>
        <dbReference type="Pfam" id="PF25023"/>
    </source>
</evidence>
<proteinExistence type="predicted"/>
<dbReference type="InterPro" id="IPR003284">
    <property type="entry name" value="Sal_SpvB"/>
</dbReference>
<evidence type="ECO:0000313" key="9">
    <source>
        <dbReference type="Proteomes" id="UP000242415"/>
    </source>
</evidence>
<feature type="signal peptide" evidence="5">
    <location>
        <begin position="1"/>
        <end position="25"/>
    </location>
</feature>
<dbReference type="InterPro" id="IPR022385">
    <property type="entry name" value="Rhs_assc_core"/>
</dbReference>
<feature type="domain" description="Teneurin-like YD-shell" evidence="7">
    <location>
        <begin position="1623"/>
        <end position="1821"/>
    </location>
</feature>